<reference evidence="1" key="1">
    <citation type="submission" date="2020-05" db="EMBL/GenBank/DDBJ databases">
        <authorList>
            <person name="Chiriac C."/>
            <person name="Salcher M."/>
            <person name="Ghai R."/>
            <person name="Kavagutti S V."/>
        </authorList>
    </citation>
    <scope>NUCLEOTIDE SEQUENCE</scope>
</reference>
<dbReference type="EMBL" id="CAEZTL010000094">
    <property type="protein sequence ID" value="CAB4574231.1"/>
    <property type="molecule type" value="Genomic_DNA"/>
</dbReference>
<organism evidence="1">
    <name type="scientific">freshwater metagenome</name>
    <dbReference type="NCBI Taxonomy" id="449393"/>
    <lineage>
        <taxon>unclassified sequences</taxon>
        <taxon>metagenomes</taxon>
        <taxon>ecological metagenomes</taxon>
    </lineage>
</organism>
<evidence type="ECO:0000313" key="1">
    <source>
        <dbReference type="EMBL" id="CAB4574231.1"/>
    </source>
</evidence>
<name>A0A6J6ECR8_9ZZZZ</name>
<gene>
    <name evidence="1" type="ORF">UFOPK1683_00854</name>
</gene>
<dbReference type="AlphaFoldDB" id="A0A6J6ECR8"/>
<protein>
    <submittedName>
        <fullName evidence="1">Unannotated protein</fullName>
    </submittedName>
</protein>
<sequence length="155" mass="17212">MSKGRKFIAAGAIPLFALAVIFAIQSAQSPDSAPTPAEIFTWDCEYPTQKPEAITFTCADGNMYVDQITWSQWSADGARGTGTYNVNDCEPDCAEGTMLRGPVNITLSNPTEYKSKFYLRTLVIRGADGKNLPNSTSDRYEWDVMEFAERMGWDE</sequence>
<proteinExistence type="predicted"/>
<accession>A0A6J6ECR8</accession>